<dbReference type="InterPro" id="IPR036390">
    <property type="entry name" value="WH_DNA-bd_sf"/>
</dbReference>
<name>D7CCK4_STRBB</name>
<evidence type="ECO:0000256" key="1">
    <source>
        <dbReference type="SAM" id="MobiDB-lite"/>
    </source>
</evidence>
<reference evidence="4 5" key="1">
    <citation type="journal article" date="2010" name="J. Bacteriol.">
        <title>Genome sequence of the milbemycin-producing bacterium Streptomyces bingchenggensis.</title>
        <authorList>
            <person name="Wang X.J."/>
            <person name="Yan Y.J."/>
            <person name="Zhang B."/>
            <person name="An J."/>
            <person name="Wang J.J."/>
            <person name="Tian J."/>
            <person name="Jiang L."/>
            <person name="Chen Y.H."/>
            <person name="Huang S.X."/>
            <person name="Yin M."/>
            <person name="Zhang J."/>
            <person name="Gao A.L."/>
            <person name="Liu C.X."/>
            <person name="Zhu Z.X."/>
            <person name="Xiang W.S."/>
        </authorList>
    </citation>
    <scope>NUCLEOTIDE SEQUENCE [LARGE SCALE GENOMIC DNA]</scope>
    <source>
        <strain evidence="4 5">BCW-1</strain>
    </source>
</reference>
<dbReference type="STRING" id="749414.SBI_05615"/>
<dbReference type="PATRIC" id="fig|749414.3.peg.5795"/>
<dbReference type="InterPro" id="IPR000485">
    <property type="entry name" value="AsnC-type_HTH_dom"/>
</dbReference>
<feature type="compositionally biased region" description="Polar residues" evidence="1">
    <location>
        <begin position="263"/>
        <end position="287"/>
    </location>
</feature>
<feature type="transmembrane region" description="Helical" evidence="2">
    <location>
        <begin position="669"/>
        <end position="689"/>
    </location>
</feature>
<keyword evidence="2" id="KW-0812">Transmembrane</keyword>
<evidence type="ECO:0000259" key="3">
    <source>
        <dbReference type="Pfam" id="PF13404"/>
    </source>
</evidence>
<feature type="transmembrane region" description="Helical" evidence="2">
    <location>
        <begin position="484"/>
        <end position="504"/>
    </location>
</feature>
<dbReference type="Proteomes" id="UP000000377">
    <property type="component" value="Chromosome"/>
</dbReference>
<dbReference type="GO" id="GO:0005829">
    <property type="term" value="C:cytosol"/>
    <property type="evidence" value="ECO:0007669"/>
    <property type="project" value="TreeGrafter"/>
</dbReference>
<feature type="transmembrane region" description="Helical" evidence="2">
    <location>
        <begin position="645"/>
        <end position="662"/>
    </location>
</feature>
<dbReference type="SUPFAM" id="SSF54909">
    <property type="entry name" value="Dimeric alpha+beta barrel"/>
    <property type="match status" value="1"/>
</dbReference>
<feature type="transmembrane region" description="Helical" evidence="2">
    <location>
        <begin position="333"/>
        <end position="352"/>
    </location>
</feature>
<accession>D7CCK4</accession>
<gene>
    <name evidence="4" type="ordered locus">SBI_05615</name>
</gene>
<evidence type="ECO:0000313" key="4">
    <source>
        <dbReference type="EMBL" id="ADI08735.1"/>
    </source>
</evidence>
<dbReference type="AlphaFoldDB" id="D7CCK4"/>
<dbReference type="Gene3D" id="1.10.10.10">
    <property type="entry name" value="Winged helix-like DNA-binding domain superfamily/Winged helix DNA-binding domain"/>
    <property type="match status" value="2"/>
</dbReference>
<dbReference type="KEGG" id="sbh:SBI_05615"/>
<keyword evidence="5" id="KW-1185">Reference proteome</keyword>
<dbReference type="eggNOG" id="COG1522">
    <property type="taxonomic scope" value="Bacteria"/>
</dbReference>
<dbReference type="GO" id="GO:0043200">
    <property type="term" value="P:response to amino acid"/>
    <property type="evidence" value="ECO:0007669"/>
    <property type="project" value="TreeGrafter"/>
</dbReference>
<dbReference type="PANTHER" id="PTHR30154:SF34">
    <property type="entry name" value="TRANSCRIPTIONAL REGULATOR AZLB"/>
    <property type="match status" value="1"/>
</dbReference>
<keyword evidence="2" id="KW-0472">Membrane</keyword>
<organism evidence="4 5">
    <name type="scientific">Streptomyces bingchenggensis (strain BCW-1)</name>
    <dbReference type="NCBI Taxonomy" id="749414"/>
    <lineage>
        <taxon>Bacteria</taxon>
        <taxon>Bacillati</taxon>
        <taxon>Actinomycetota</taxon>
        <taxon>Actinomycetes</taxon>
        <taxon>Kitasatosporales</taxon>
        <taxon>Streptomycetaceae</taxon>
        <taxon>Streptomyces</taxon>
    </lineage>
</organism>
<protein>
    <submittedName>
        <fullName evidence="4">AsnC family transcriptional regulator</fullName>
    </submittedName>
</protein>
<dbReference type="InterPro" id="IPR036388">
    <property type="entry name" value="WH-like_DNA-bd_sf"/>
</dbReference>
<feature type="transmembrane region" description="Helical" evidence="2">
    <location>
        <begin position="695"/>
        <end position="711"/>
    </location>
</feature>
<dbReference type="Pfam" id="PF13404">
    <property type="entry name" value="HTH_AsnC-type"/>
    <property type="match status" value="2"/>
</dbReference>
<feature type="domain" description="HTH asnC-type" evidence="3">
    <location>
        <begin position="182"/>
        <end position="220"/>
    </location>
</feature>
<dbReference type="RefSeq" id="WP_014178199.1">
    <property type="nucleotide sequence ID" value="NC_016582.1"/>
</dbReference>
<evidence type="ECO:0000313" key="5">
    <source>
        <dbReference type="Proteomes" id="UP000000377"/>
    </source>
</evidence>
<dbReference type="PANTHER" id="PTHR30154">
    <property type="entry name" value="LEUCINE-RESPONSIVE REGULATORY PROTEIN"/>
    <property type="match status" value="1"/>
</dbReference>
<feature type="domain" description="HTH asnC-type" evidence="3">
    <location>
        <begin position="15"/>
        <end position="49"/>
    </location>
</feature>
<feature type="transmembrane region" description="Helical" evidence="2">
    <location>
        <begin position="510"/>
        <end position="527"/>
    </location>
</feature>
<evidence type="ECO:0000256" key="2">
    <source>
        <dbReference type="SAM" id="Phobius"/>
    </source>
</evidence>
<dbReference type="InterPro" id="IPR011008">
    <property type="entry name" value="Dimeric_a/b-barrel"/>
</dbReference>
<feature type="region of interest" description="Disordered" evidence="1">
    <location>
        <begin position="253"/>
        <end position="296"/>
    </location>
</feature>
<dbReference type="EMBL" id="CP002047">
    <property type="protein sequence ID" value="ADI08735.1"/>
    <property type="molecule type" value="Genomic_DNA"/>
</dbReference>
<keyword evidence="2" id="KW-1133">Transmembrane helix</keyword>
<sequence>MQDAAPTLLREDELALISALQLRPRASWTELGRALGVDPVTVARRFGRLSEQRAAWVGFSPGPRLFEQICVAFVVIDCAPGATAQVALALGAHPHMLTIERAAAGHDILATVATRDLLALSRYTLDLLPHLPGITTVQARIVTHMFTEGGRWRIAALAPGQRAQLTERPPAQTPVAPGEITPLDRALVTRLAHDGRAPYQSLANDLNVSLNTAKRRVEHLTRRGLLRFRCDFARPLGGWPVAVTLWAKVPQASTSSTAPSPCARTNSSGTSWTPTGAPSASSRPTSGRSRRFDGADHAADQRKRMLEYPGGPFEMLPCLFTFRLCIVMRIHKVIPLLTVVVFVLLHVFAYPGTRFSNDSYRYARSAYEFLGDPYQKAQGKALRAYCADTAAMLQRNRMLHQIEFRAPVRRYEFPDCLAQHADGLNPSNPRYEALFHARPAYPLAAAPFVRLLGAKAGLTAVALGFTALGGLLVLVLLRALRAPPLLAWLGQCLYYVTPIGLWGSRPMTEGPMIALMAAMLLGAVWLCHGRRAAGALLSVGAFALGFAVKYSSFALVAPCLVAASAMALIFVPQARHKGTHCLLIVSLLESLAAFAMSRVLRLPGLKDSLQDTFSLHWTYSEVADPWRRLVRLDVNYWWQWLQGEALAPSLLFLLALGAWGAISRSVPIALCLIAVGGTGLLTAAAHPVAMEGDRLYVQVWLIVVVGLPLLVERLRMSGGASGALPARSDPLMKSGGRQ</sequence>
<dbReference type="Gene3D" id="3.30.70.920">
    <property type="match status" value="1"/>
</dbReference>
<feature type="transmembrane region" description="Helical" evidence="2">
    <location>
        <begin position="554"/>
        <end position="574"/>
    </location>
</feature>
<dbReference type="SUPFAM" id="SSF46785">
    <property type="entry name" value="Winged helix' DNA-binding domain"/>
    <property type="match status" value="1"/>
</dbReference>
<proteinExistence type="predicted"/>
<feature type="transmembrane region" description="Helical" evidence="2">
    <location>
        <begin position="456"/>
        <end position="477"/>
    </location>
</feature>
<dbReference type="GO" id="GO:0043565">
    <property type="term" value="F:sequence-specific DNA binding"/>
    <property type="evidence" value="ECO:0007669"/>
    <property type="project" value="InterPro"/>
</dbReference>
<dbReference type="HOGENOM" id="CLU_375926_0_0_11"/>